<reference evidence="3" key="1">
    <citation type="journal article" date="2021" name="Sci. Rep.">
        <title>Diploid genomic architecture of Nitzschia inconspicua, an elite biomass production diatom.</title>
        <authorList>
            <person name="Oliver A."/>
            <person name="Podell S."/>
            <person name="Pinowska A."/>
            <person name="Traller J.C."/>
            <person name="Smith S.R."/>
            <person name="McClure R."/>
            <person name="Beliaev A."/>
            <person name="Bohutskyi P."/>
            <person name="Hill E.A."/>
            <person name="Rabines A."/>
            <person name="Zheng H."/>
            <person name="Allen L.Z."/>
            <person name="Kuo A."/>
            <person name="Grigoriev I.V."/>
            <person name="Allen A.E."/>
            <person name="Hazlebeck D."/>
            <person name="Allen E.E."/>
        </authorList>
    </citation>
    <scope>NUCLEOTIDE SEQUENCE</scope>
    <source>
        <strain evidence="3">Hildebrandi</strain>
    </source>
</reference>
<comment type="caution">
    <text evidence="3">The sequence shown here is derived from an EMBL/GenBank/DDBJ whole genome shotgun (WGS) entry which is preliminary data.</text>
</comment>
<evidence type="ECO:0000313" key="4">
    <source>
        <dbReference type="Proteomes" id="UP000693970"/>
    </source>
</evidence>
<feature type="chain" id="PRO_5039919124" evidence="2">
    <location>
        <begin position="24"/>
        <end position="1056"/>
    </location>
</feature>
<evidence type="ECO:0000256" key="1">
    <source>
        <dbReference type="SAM" id="MobiDB-lite"/>
    </source>
</evidence>
<feature type="compositionally biased region" description="Basic and acidic residues" evidence="1">
    <location>
        <begin position="382"/>
        <end position="408"/>
    </location>
</feature>
<evidence type="ECO:0000256" key="2">
    <source>
        <dbReference type="SAM" id="SignalP"/>
    </source>
</evidence>
<proteinExistence type="predicted"/>
<name>A0A9K3Q5U5_9STRA</name>
<reference evidence="3" key="2">
    <citation type="submission" date="2021-04" db="EMBL/GenBank/DDBJ databases">
        <authorList>
            <person name="Podell S."/>
        </authorList>
    </citation>
    <scope>NUCLEOTIDE SEQUENCE</scope>
    <source>
        <strain evidence="3">Hildebrandi</strain>
    </source>
</reference>
<keyword evidence="4" id="KW-1185">Reference proteome</keyword>
<evidence type="ECO:0000313" key="3">
    <source>
        <dbReference type="EMBL" id="KAG7372193.1"/>
    </source>
</evidence>
<keyword evidence="2" id="KW-0732">Signal</keyword>
<dbReference type="EMBL" id="JAGRRH010000003">
    <property type="protein sequence ID" value="KAG7372193.1"/>
    <property type="molecule type" value="Genomic_DNA"/>
</dbReference>
<feature type="signal peptide" evidence="2">
    <location>
        <begin position="1"/>
        <end position="23"/>
    </location>
</feature>
<organism evidence="3 4">
    <name type="scientific">Nitzschia inconspicua</name>
    <dbReference type="NCBI Taxonomy" id="303405"/>
    <lineage>
        <taxon>Eukaryota</taxon>
        <taxon>Sar</taxon>
        <taxon>Stramenopiles</taxon>
        <taxon>Ochrophyta</taxon>
        <taxon>Bacillariophyta</taxon>
        <taxon>Bacillariophyceae</taxon>
        <taxon>Bacillariophycidae</taxon>
        <taxon>Bacillariales</taxon>
        <taxon>Bacillariaceae</taxon>
        <taxon>Nitzschia</taxon>
    </lineage>
</organism>
<feature type="region of interest" description="Disordered" evidence="1">
    <location>
        <begin position="993"/>
        <end position="1030"/>
    </location>
</feature>
<sequence>MIPRTRSSRFFLFLLHLVATNLGPNPPLLLQWNTTGIQSVSPSSILLEISQEIDEAMPHWIQDTADQKCLGPMGRWGECGEATLWRIIPSSRRHARRRQWIRWATEDEDVDHKLVEYSKTYALQLVDDSDSTLVGKNVLSSSSYQLEANFLEKECLSRRRRDRKIVVVPCKQDRAWFWKFENGIMHFDKPVRGIRGESRKNGPKKRLLNKKTTLDCVWRNASEAVLHPCDLQNPAQHESSTKEMDKYPGYSVLIQFARPAYVKDAPNLEPEPINTPTARNKLGKQRKPLNPTERKIMTNVSFVQDHIGGFPSLREGQDNVPSQMDIAHIHAHASVNHTEMRSASRMTSILPHQSPEAVAKELPRLLGRSNPILLISDRRKRSSEQETIKNKRTIRKEEQQPKPLRREISSPPEKPMVRKIQVNPYILASRDELWTDPQTGLVYHTDLCRYLGHERKDAGRHTLTGVGQYTKTMLQIKVYGIGFYVSKRDILADPIFEAFASLTADELRGSSQFYEILRKMDGFNGSNNPAGRFDRTLFLKTNMQLSTETMRSSLDADWKMLTPEAKEILIGSSMKSRPATEETLKIIESPNNPSRCSCAQIAPKEYNADPTCCARGTELVFTWRKNGSLEIRLNGNFMDSFPRPDIAEGIFYEYLRIDNPMSVDFLFNAVEGFPFLLAPLSQVKGVSSPIVLQHSLQEESRNMVNPFYRTVGSVGAALTSQVAGLAEFLHSGAHDLSCSAIDTAKSMGSAARSLSEELERKRELIGKHVSAFSSRALSNFYATEGKKLAVTLDWTSDPVLSRISVEVNGLNRTKKDMKKMSWVSRFIRWAFGFHASSLSAADVTQRLLFSLVHLYLLLMLIATFPAQWTTQTKSRASQLLTNRTYEDALAVCTARAVNDKKAHKVRGRNATCAYKNVFGMELHEPIDCEPRLLRECVTVRDRLNLLPNPEFEASLEQFYLINGELERQISIDTYWEEGLYNWESDKENAECDSSINAFPGDSENHKEDNPLFPDNEHRHQEDINVSEKEGDLQVAPLFTVDLTKTSVREQQSGQSS</sequence>
<dbReference type="Proteomes" id="UP000693970">
    <property type="component" value="Unassembled WGS sequence"/>
</dbReference>
<feature type="region of interest" description="Disordered" evidence="1">
    <location>
        <begin position="378"/>
        <end position="414"/>
    </location>
</feature>
<gene>
    <name evidence="3" type="ORF">IV203_018336</name>
</gene>
<protein>
    <submittedName>
        <fullName evidence="3">Uncharacterized protein</fullName>
    </submittedName>
</protein>
<dbReference type="AlphaFoldDB" id="A0A9K3Q5U5"/>
<feature type="compositionally biased region" description="Basic and acidic residues" evidence="1">
    <location>
        <begin position="1002"/>
        <end position="1030"/>
    </location>
</feature>
<feature type="region of interest" description="Disordered" evidence="1">
    <location>
        <begin position="265"/>
        <end position="286"/>
    </location>
</feature>
<accession>A0A9K3Q5U5</accession>
<dbReference type="OrthoDB" id="18193at2759"/>